<dbReference type="InterPro" id="IPR006860">
    <property type="entry name" value="FecR"/>
</dbReference>
<organism evidence="4 5">
    <name type="scientific">Mycoplana ramosa</name>
    <name type="common">Mycoplana bullata</name>
    <dbReference type="NCBI Taxonomy" id="40837"/>
    <lineage>
        <taxon>Bacteria</taxon>
        <taxon>Pseudomonadati</taxon>
        <taxon>Pseudomonadota</taxon>
        <taxon>Alphaproteobacteria</taxon>
        <taxon>Hyphomicrobiales</taxon>
        <taxon>Rhizobiaceae</taxon>
        <taxon>Mycoplana</taxon>
    </lineage>
</organism>
<reference evidence="5" key="1">
    <citation type="journal article" date="2019" name="Int. J. Syst. Evol. Microbiol.">
        <title>The Global Catalogue of Microorganisms (GCM) 10K type strain sequencing project: providing services to taxonomists for standard genome sequencing and annotation.</title>
        <authorList>
            <consortium name="The Broad Institute Genomics Platform"/>
            <consortium name="The Broad Institute Genome Sequencing Center for Infectious Disease"/>
            <person name="Wu L."/>
            <person name="Ma J."/>
        </authorList>
    </citation>
    <scope>NUCLEOTIDE SEQUENCE [LARGE SCALE GENOMIC DNA]</scope>
    <source>
        <strain evidence="5">CCUG 55609</strain>
    </source>
</reference>
<feature type="domain" description="FecR protein" evidence="3">
    <location>
        <begin position="56"/>
        <end position="154"/>
    </location>
</feature>
<name>A0ABW3Z0D3_MYCRA</name>
<evidence type="ECO:0000313" key="5">
    <source>
        <dbReference type="Proteomes" id="UP001597173"/>
    </source>
</evidence>
<feature type="signal peptide" evidence="2">
    <location>
        <begin position="1"/>
        <end position="24"/>
    </location>
</feature>
<keyword evidence="2" id="KW-0732">Signal</keyword>
<evidence type="ECO:0000259" key="3">
    <source>
        <dbReference type="Pfam" id="PF04773"/>
    </source>
</evidence>
<dbReference type="Gene3D" id="2.60.120.1440">
    <property type="match status" value="1"/>
</dbReference>
<protein>
    <submittedName>
        <fullName evidence="4">FecR domain-containing protein</fullName>
    </submittedName>
</protein>
<dbReference type="Pfam" id="PF04773">
    <property type="entry name" value="FecR"/>
    <property type="match status" value="1"/>
</dbReference>
<evidence type="ECO:0000256" key="1">
    <source>
        <dbReference type="SAM" id="MobiDB-lite"/>
    </source>
</evidence>
<evidence type="ECO:0000256" key="2">
    <source>
        <dbReference type="SAM" id="SignalP"/>
    </source>
</evidence>
<dbReference type="RefSeq" id="WP_374840784.1">
    <property type="nucleotide sequence ID" value="NZ_JBHEEW010000016.1"/>
</dbReference>
<dbReference type="EMBL" id="JBHTNF010000012">
    <property type="protein sequence ID" value="MFD1329619.1"/>
    <property type="molecule type" value="Genomic_DNA"/>
</dbReference>
<feature type="region of interest" description="Disordered" evidence="1">
    <location>
        <begin position="226"/>
        <end position="326"/>
    </location>
</feature>
<keyword evidence="5" id="KW-1185">Reference proteome</keyword>
<accession>A0ABW3Z0D3</accession>
<feature type="compositionally biased region" description="Basic and acidic residues" evidence="1">
    <location>
        <begin position="247"/>
        <end position="326"/>
    </location>
</feature>
<feature type="chain" id="PRO_5047422946" evidence="2">
    <location>
        <begin position="25"/>
        <end position="326"/>
    </location>
</feature>
<dbReference type="Proteomes" id="UP001597173">
    <property type="component" value="Unassembled WGS sequence"/>
</dbReference>
<gene>
    <name evidence="4" type="ORF">ACFQ33_17150</name>
</gene>
<evidence type="ECO:0000313" key="4">
    <source>
        <dbReference type="EMBL" id="MFD1329619.1"/>
    </source>
</evidence>
<feature type="compositionally biased region" description="Basic and acidic residues" evidence="1">
    <location>
        <begin position="226"/>
        <end position="239"/>
    </location>
</feature>
<proteinExistence type="predicted"/>
<sequence length="326" mass="35580">MLSLHRLAILGLAMVLAGLAPALAAEPVGQAVLIRTSVTGDGMELQAQDPVHRDERIRTTRSGLGQFVFRDGSKLAVGWGSSVVIDRFVYDDQKSLKKLTISAAKGTFRWISGKSRSTAYEILTPAGTIGVRGTVFDFYVGPDGTTAMVLLSGAASFCGAGGCAQLTRRCDSVIASRSGGISNPRRADRNVLRALGNARALPFLTGDQQLSGGMQNGGCKLETAVKMKQDRPDPREPLRPQKATPPKKVDRNKPSWDRPDREKTRQDKPDFGSPGRDKPDRDRPSWDRPDREKHGIGDKPDFDRPDARVPESHCHGETSDRDGRRR</sequence>
<comment type="caution">
    <text evidence="4">The sequence shown here is derived from an EMBL/GenBank/DDBJ whole genome shotgun (WGS) entry which is preliminary data.</text>
</comment>